<protein>
    <submittedName>
        <fullName evidence="2">Uncharacterized protein</fullName>
    </submittedName>
</protein>
<dbReference type="EMBL" id="JAMWBK010000007">
    <property type="protein sequence ID" value="KAJ8903719.1"/>
    <property type="molecule type" value="Genomic_DNA"/>
</dbReference>
<evidence type="ECO:0000256" key="1">
    <source>
        <dbReference type="SAM" id="MobiDB-lite"/>
    </source>
</evidence>
<name>A0AAV8UMP9_9RHOD</name>
<keyword evidence="3" id="KW-1185">Reference proteome</keyword>
<proteinExistence type="predicted"/>
<evidence type="ECO:0000313" key="2">
    <source>
        <dbReference type="EMBL" id="KAJ8903719.1"/>
    </source>
</evidence>
<reference evidence="2 3" key="1">
    <citation type="journal article" date="2023" name="Nat. Commun.">
        <title>Origin of minicircular mitochondrial genomes in red algae.</title>
        <authorList>
            <person name="Lee Y."/>
            <person name="Cho C.H."/>
            <person name="Lee Y.M."/>
            <person name="Park S.I."/>
            <person name="Yang J.H."/>
            <person name="West J.A."/>
            <person name="Bhattacharya D."/>
            <person name="Yoon H.S."/>
        </authorList>
    </citation>
    <scope>NUCLEOTIDE SEQUENCE [LARGE SCALE GENOMIC DNA]</scope>
    <source>
        <strain evidence="2 3">CCMP1338</strain>
        <tissue evidence="2">Whole cell</tissue>
    </source>
</reference>
<comment type="caution">
    <text evidence="2">The sequence shown here is derived from an EMBL/GenBank/DDBJ whole genome shotgun (WGS) entry which is preliminary data.</text>
</comment>
<feature type="region of interest" description="Disordered" evidence="1">
    <location>
        <begin position="54"/>
        <end position="74"/>
    </location>
</feature>
<gene>
    <name evidence="2" type="ORF">NDN08_004819</name>
</gene>
<dbReference type="Proteomes" id="UP001157974">
    <property type="component" value="Unassembled WGS sequence"/>
</dbReference>
<organism evidence="2 3">
    <name type="scientific">Rhodosorus marinus</name>
    <dbReference type="NCBI Taxonomy" id="101924"/>
    <lineage>
        <taxon>Eukaryota</taxon>
        <taxon>Rhodophyta</taxon>
        <taxon>Stylonematophyceae</taxon>
        <taxon>Stylonematales</taxon>
        <taxon>Stylonemataceae</taxon>
        <taxon>Rhodosorus</taxon>
    </lineage>
</organism>
<sequence length="219" mass="24300">MLCWGVQFRSFASEPCEKVVCDSKRAVLVALVCLTPGIGLAAVPTIDDYYGREGGSKKKVSGSPIGSERKNTTDSKDIDSEIRFSSKQVLDEISSAPSKLDQIKEQVKKLAWDDARNSIKSELMFLSMSSKSPEVVHVIDETFGKDSKKALELKEEISVSLKRLLDIAFSNRVIYFNNVDKGQVAELSKTMDVDLDEPLDLIEEIRESISQLATFARSN</sequence>
<dbReference type="AlphaFoldDB" id="A0AAV8UMP9"/>
<accession>A0AAV8UMP9</accession>
<evidence type="ECO:0000313" key="3">
    <source>
        <dbReference type="Proteomes" id="UP001157974"/>
    </source>
</evidence>